<protein>
    <submittedName>
        <fullName evidence="4">Rho-related GTP-binding protein</fullName>
    </submittedName>
</protein>
<dbReference type="Proteomes" id="UP000095287">
    <property type="component" value="Unplaced"/>
</dbReference>
<dbReference type="PANTHER" id="PTHR24072">
    <property type="entry name" value="RHO FAMILY GTPASE"/>
    <property type="match status" value="1"/>
</dbReference>
<dbReference type="GO" id="GO:0007264">
    <property type="term" value="P:small GTPase-mediated signal transduction"/>
    <property type="evidence" value="ECO:0007669"/>
    <property type="project" value="InterPro"/>
</dbReference>
<keyword evidence="1" id="KW-0547">Nucleotide-binding</keyword>
<dbReference type="Gene3D" id="3.40.50.300">
    <property type="entry name" value="P-loop containing nucleotide triphosphate hydrolases"/>
    <property type="match status" value="1"/>
</dbReference>
<dbReference type="WBParaSite" id="L893_g17672.t1">
    <property type="protein sequence ID" value="L893_g17672.t1"/>
    <property type="gene ID" value="L893_g17672"/>
</dbReference>
<proteinExistence type="predicted"/>
<evidence type="ECO:0000313" key="4">
    <source>
        <dbReference type="WBParaSite" id="L893_g17672.t1"/>
    </source>
</evidence>
<dbReference type="GO" id="GO:0005525">
    <property type="term" value="F:GTP binding"/>
    <property type="evidence" value="ECO:0007669"/>
    <property type="project" value="UniProtKB-KW"/>
</dbReference>
<keyword evidence="2" id="KW-0342">GTP-binding</keyword>
<accession>A0A1I7YM12</accession>
<dbReference type="InterPro" id="IPR003578">
    <property type="entry name" value="Small_GTPase_Rho"/>
</dbReference>
<evidence type="ECO:0000313" key="3">
    <source>
        <dbReference type="Proteomes" id="UP000095287"/>
    </source>
</evidence>
<dbReference type="PRINTS" id="PR00449">
    <property type="entry name" value="RASTRNSFRMNG"/>
</dbReference>
<dbReference type="InterPro" id="IPR001806">
    <property type="entry name" value="Small_GTPase"/>
</dbReference>
<dbReference type="AlphaFoldDB" id="A0A1I7YM12"/>
<reference evidence="4" key="1">
    <citation type="submission" date="2016-11" db="UniProtKB">
        <authorList>
            <consortium name="WormBaseParasite"/>
        </authorList>
    </citation>
    <scope>IDENTIFICATION</scope>
</reference>
<dbReference type="SMART" id="SM00174">
    <property type="entry name" value="RHO"/>
    <property type="match status" value="1"/>
</dbReference>
<dbReference type="SUPFAM" id="SSF52540">
    <property type="entry name" value="P-loop containing nucleoside triphosphate hydrolases"/>
    <property type="match status" value="1"/>
</dbReference>
<evidence type="ECO:0000256" key="1">
    <source>
        <dbReference type="ARBA" id="ARBA00022741"/>
    </source>
</evidence>
<dbReference type="PROSITE" id="PS51420">
    <property type="entry name" value="RHO"/>
    <property type="match status" value="1"/>
</dbReference>
<dbReference type="Pfam" id="PF00071">
    <property type="entry name" value="Ras"/>
    <property type="match status" value="1"/>
</dbReference>
<dbReference type="InterPro" id="IPR027417">
    <property type="entry name" value="P-loop_NTPase"/>
</dbReference>
<sequence>MMRATVARAHHETVRMTFVGDEKTGKASLLYAYAIEVAPHWTTNVTKTFHSDVTVGNGSIQLILSSTNKVNDVRTLPHADVFVVCFSLDKPQSLIHAENLWIPAIKATFGHIPILVVGMKSDLREMYKKHKSIYLHYAHRKPIKEKAGKNVANNFDEAEYAECSSKKVKEVKRVMEKAATMALSARNSATSSFCSIM</sequence>
<name>A0A1I7YM12_9BILA</name>
<keyword evidence="3" id="KW-1185">Reference proteome</keyword>
<evidence type="ECO:0000256" key="2">
    <source>
        <dbReference type="ARBA" id="ARBA00023134"/>
    </source>
</evidence>
<organism evidence="3 4">
    <name type="scientific">Steinernema glaseri</name>
    <dbReference type="NCBI Taxonomy" id="37863"/>
    <lineage>
        <taxon>Eukaryota</taxon>
        <taxon>Metazoa</taxon>
        <taxon>Ecdysozoa</taxon>
        <taxon>Nematoda</taxon>
        <taxon>Chromadorea</taxon>
        <taxon>Rhabditida</taxon>
        <taxon>Tylenchina</taxon>
        <taxon>Panagrolaimomorpha</taxon>
        <taxon>Strongyloidoidea</taxon>
        <taxon>Steinernematidae</taxon>
        <taxon>Steinernema</taxon>
    </lineage>
</organism>
<dbReference type="GO" id="GO:0003924">
    <property type="term" value="F:GTPase activity"/>
    <property type="evidence" value="ECO:0007669"/>
    <property type="project" value="InterPro"/>
</dbReference>